<dbReference type="GO" id="GO:0009279">
    <property type="term" value="C:cell outer membrane"/>
    <property type="evidence" value="ECO:0007669"/>
    <property type="project" value="UniProtKB-SubCell"/>
</dbReference>
<dbReference type="EMBL" id="LR134162">
    <property type="protein sequence ID" value="VEB05620.1"/>
    <property type="molecule type" value="Genomic_DNA"/>
</dbReference>
<keyword evidence="4 8" id="KW-0812">Transmembrane</keyword>
<dbReference type="Gene3D" id="2.60.40.3110">
    <property type="match status" value="1"/>
</dbReference>
<accession>A0A3S4GRD3</accession>
<keyword evidence="5" id="KW-0732">Signal</keyword>
<organism evidence="9 10">
    <name type="scientific">Klebsiella pneumoniae</name>
    <dbReference type="NCBI Taxonomy" id="573"/>
    <lineage>
        <taxon>Bacteria</taxon>
        <taxon>Pseudomonadati</taxon>
        <taxon>Pseudomonadota</taxon>
        <taxon>Gammaproteobacteria</taxon>
        <taxon>Enterobacterales</taxon>
        <taxon>Enterobacteriaceae</taxon>
        <taxon>Klebsiella/Raoultella group</taxon>
        <taxon>Klebsiella</taxon>
        <taxon>Klebsiella pneumoniae complex</taxon>
    </lineage>
</organism>
<sequence>MFDSFRFTGVSLISDDNMLPPNLRGYAPEVTGIAKTNAKVIISQQGRVLYETSVASGPFRIQDINEAVSGELNVRVEEQDGGVQEFVVNTANIPYLTRPGLGAIQINYGKTIRLATSFTRSDVRYRRIILGDQ</sequence>
<evidence type="ECO:0000256" key="6">
    <source>
        <dbReference type="ARBA" id="ARBA00023136"/>
    </source>
</evidence>
<dbReference type="PANTHER" id="PTHR30451:SF10">
    <property type="entry name" value="OUTER MEMBRANE USHER PROTEIN YFCU-RELATED"/>
    <property type="match status" value="1"/>
</dbReference>
<evidence type="ECO:0000256" key="3">
    <source>
        <dbReference type="ARBA" id="ARBA00022448"/>
    </source>
</evidence>
<protein>
    <submittedName>
        <fullName evidence="9">Fimbrial protein SteB</fullName>
    </submittedName>
</protein>
<evidence type="ECO:0000256" key="1">
    <source>
        <dbReference type="ARBA" id="ARBA00004571"/>
    </source>
</evidence>
<dbReference type="Pfam" id="PF00577">
    <property type="entry name" value="Usher"/>
    <property type="match status" value="1"/>
</dbReference>
<evidence type="ECO:0000256" key="4">
    <source>
        <dbReference type="ARBA" id="ARBA00022692"/>
    </source>
</evidence>
<proteinExistence type="inferred from homology"/>
<evidence type="ECO:0000256" key="2">
    <source>
        <dbReference type="ARBA" id="ARBA00008064"/>
    </source>
</evidence>
<evidence type="ECO:0000256" key="8">
    <source>
        <dbReference type="RuleBase" id="RU003884"/>
    </source>
</evidence>
<keyword evidence="6 8" id="KW-0472">Membrane</keyword>
<keyword evidence="7 8" id="KW-0998">Cell outer membrane</keyword>
<evidence type="ECO:0000313" key="9">
    <source>
        <dbReference type="EMBL" id="VEB05620.1"/>
    </source>
</evidence>
<comment type="subcellular location">
    <subcellularLocation>
        <location evidence="1 8">Cell outer membrane</location>
        <topology evidence="1 8">Multi-pass membrane protein</topology>
    </subcellularLocation>
</comment>
<dbReference type="PROSITE" id="PS01151">
    <property type="entry name" value="FIMBRIAL_USHER"/>
    <property type="match status" value="1"/>
</dbReference>
<evidence type="ECO:0000313" key="10">
    <source>
        <dbReference type="Proteomes" id="UP000282433"/>
    </source>
</evidence>
<dbReference type="Proteomes" id="UP000282433">
    <property type="component" value="Chromosome"/>
</dbReference>
<name>A0A3S4GRD3_KLEPN</name>
<dbReference type="GO" id="GO:0009297">
    <property type="term" value="P:pilus assembly"/>
    <property type="evidence" value="ECO:0007669"/>
    <property type="project" value="InterPro"/>
</dbReference>
<dbReference type="AlphaFoldDB" id="A0A3S4GRD3"/>
<reference evidence="9 10" key="1">
    <citation type="submission" date="2018-12" db="EMBL/GenBank/DDBJ databases">
        <authorList>
            <consortium name="Pathogen Informatics"/>
        </authorList>
    </citation>
    <scope>NUCLEOTIDE SEQUENCE [LARGE SCALE GENOMIC DNA]</scope>
    <source>
        <strain evidence="9 10">NCTC13635</strain>
    </source>
</reference>
<comment type="similarity">
    <text evidence="2 8">Belongs to the fimbrial export usher family.</text>
</comment>
<dbReference type="InterPro" id="IPR018030">
    <property type="entry name" value="Fimbrial_membr_usher_CS"/>
</dbReference>
<gene>
    <name evidence="9" type="primary">papC_1</name>
    <name evidence="9" type="ORF">NCTC13635_05378</name>
</gene>
<evidence type="ECO:0000256" key="7">
    <source>
        <dbReference type="ARBA" id="ARBA00023237"/>
    </source>
</evidence>
<keyword evidence="8" id="KW-1029">Fimbrium biogenesis</keyword>
<dbReference type="FunFam" id="2.60.40.3110:FF:000001">
    <property type="entry name" value="Putative fimbrial outer membrane usher"/>
    <property type="match status" value="1"/>
</dbReference>
<dbReference type="GO" id="GO:0015473">
    <property type="term" value="F:fimbrial usher porin activity"/>
    <property type="evidence" value="ECO:0007669"/>
    <property type="project" value="InterPro"/>
</dbReference>
<dbReference type="InterPro" id="IPR000015">
    <property type="entry name" value="Fimb_usher"/>
</dbReference>
<evidence type="ECO:0000256" key="5">
    <source>
        <dbReference type="ARBA" id="ARBA00022729"/>
    </source>
</evidence>
<dbReference type="PANTHER" id="PTHR30451">
    <property type="entry name" value="OUTER MEMBRANE USHER PROTEIN"/>
    <property type="match status" value="1"/>
</dbReference>
<keyword evidence="3 8" id="KW-0813">Transport</keyword>